<dbReference type="RefSeq" id="WP_101175339.1">
    <property type="nucleotide sequence ID" value="NZ_PISE01000003.1"/>
</dbReference>
<keyword evidence="2" id="KW-0805">Transcription regulation</keyword>
<gene>
    <name evidence="6" type="ORF">CWS01_01870</name>
</gene>
<dbReference type="EMBL" id="PISE01000003">
    <property type="protein sequence ID" value="PKG25615.1"/>
    <property type="molecule type" value="Genomic_DNA"/>
</dbReference>
<evidence type="ECO:0000256" key="2">
    <source>
        <dbReference type="ARBA" id="ARBA00023015"/>
    </source>
</evidence>
<evidence type="ECO:0000313" key="6">
    <source>
        <dbReference type="EMBL" id="PKG25615.1"/>
    </source>
</evidence>
<dbReference type="SMART" id="SM00345">
    <property type="entry name" value="HTH_GNTR"/>
    <property type="match status" value="1"/>
</dbReference>
<protein>
    <submittedName>
        <fullName evidence="6">Phosphonate metabolism transcriptional regulator PhnF</fullName>
    </submittedName>
</protein>
<dbReference type="GO" id="GO:0045892">
    <property type="term" value="P:negative regulation of DNA-templated transcription"/>
    <property type="evidence" value="ECO:0007669"/>
    <property type="project" value="TreeGrafter"/>
</dbReference>
<evidence type="ECO:0000313" key="7">
    <source>
        <dbReference type="Proteomes" id="UP000233375"/>
    </source>
</evidence>
<dbReference type="Pfam" id="PF07702">
    <property type="entry name" value="UTRA"/>
    <property type="match status" value="1"/>
</dbReference>
<feature type="domain" description="HTH gntR-type" evidence="5">
    <location>
        <begin position="8"/>
        <end position="74"/>
    </location>
</feature>
<dbReference type="Gene3D" id="1.10.10.10">
    <property type="entry name" value="Winged helix-like DNA-binding domain superfamily/Winged helix DNA-binding domain"/>
    <property type="match status" value="1"/>
</dbReference>
<dbReference type="InterPro" id="IPR028978">
    <property type="entry name" value="Chorismate_lyase_/UTRA_dom_sf"/>
</dbReference>
<dbReference type="SUPFAM" id="SSF46785">
    <property type="entry name" value="Winged helix' DNA-binding domain"/>
    <property type="match status" value="1"/>
</dbReference>
<dbReference type="OrthoDB" id="9815017at2"/>
<dbReference type="Proteomes" id="UP000233375">
    <property type="component" value="Unassembled WGS sequence"/>
</dbReference>
<keyword evidence="4" id="KW-0804">Transcription</keyword>
<evidence type="ECO:0000256" key="3">
    <source>
        <dbReference type="ARBA" id="ARBA00023125"/>
    </source>
</evidence>
<sequence>MIIKDSHIPIYFQLETEIKELIKDLKTGDPISSEREFAEKYDISRMTVRQAINNLVNEGVLVRKRGKGTFVAAPKVEQPLSGLTSFSEDMRSRGMTPQTKILNFQVIPADRNTAGKLKIEEGSLVYEVRRLRLADNIPMALETSYLPCDLIKGLTKEIVHASLYEYVENSLQLKISHATQTLESSLSQKNESPLLELKDGSPVLLIERYSYLETGTPFEYVKSIYRGDRYKFVIDMKRGQE</sequence>
<organism evidence="6 7">
    <name type="scientific">Niallia nealsonii</name>
    <dbReference type="NCBI Taxonomy" id="115979"/>
    <lineage>
        <taxon>Bacteria</taxon>
        <taxon>Bacillati</taxon>
        <taxon>Bacillota</taxon>
        <taxon>Bacilli</taxon>
        <taxon>Bacillales</taxon>
        <taxon>Bacillaceae</taxon>
        <taxon>Niallia</taxon>
    </lineage>
</organism>
<dbReference type="SMART" id="SM00866">
    <property type="entry name" value="UTRA"/>
    <property type="match status" value="1"/>
</dbReference>
<evidence type="ECO:0000256" key="1">
    <source>
        <dbReference type="ARBA" id="ARBA00022491"/>
    </source>
</evidence>
<dbReference type="PRINTS" id="PR00035">
    <property type="entry name" value="HTHGNTR"/>
</dbReference>
<dbReference type="SUPFAM" id="SSF64288">
    <property type="entry name" value="Chorismate lyase-like"/>
    <property type="match status" value="1"/>
</dbReference>
<dbReference type="InterPro" id="IPR050679">
    <property type="entry name" value="Bact_HTH_transcr_reg"/>
</dbReference>
<dbReference type="Gene3D" id="3.40.1410.10">
    <property type="entry name" value="Chorismate lyase-like"/>
    <property type="match status" value="1"/>
</dbReference>
<dbReference type="PANTHER" id="PTHR44846">
    <property type="entry name" value="MANNOSYL-D-GLYCERATE TRANSPORT/METABOLISM SYSTEM REPRESSOR MNGR-RELATED"/>
    <property type="match status" value="1"/>
</dbReference>
<evidence type="ECO:0000256" key="4">
    <source>
        <dbReference type="ARBA" id="ARBA00023163"/>
    </source>
</evidence>
<dbReference type="PROSITE" id="PS50949">
    <property type="entry name" value="HTH_GNTR"/>
    <property type="match status" value="1"/>
</dbReference>
<name>A0A2N0Z7X3_9BACI</name>
<comment type="caution">
    <text evidence="6">The sequence shown here is derived from an EMBL/GenBank/DDBJ whole genome shotgun (WGS) entry which is preliminary data.</text>
</comment>
<reference evidence="6 7" key="1">
    <citation type="journal article" date="2003" name="Int. J. Syst. Evol. Microbiol.">
        <title>Bacillus nealsonii sp. nov., isolated from a spacecraft-assembly facility, whose spores are gamma-radiation resistant.</title>
        <authorList>
            <person name="Venkateswaran K."/>
            <person name="Kempf M."/>
            <person name="Chen F."/>
            <person name="Satomi M."/>
            <person name="Nicholson W."/>
            <person name="Kern R."/>
        </authorList>
    </citation>
    <scope>NUCLEOTIDE SEQUENCE [LARGE SCALE GENOMIC DNA]</scope>
    <source>
        <strain evidence="6 7">FO-92</strain>
    </source>
</reference>
<dbReference type="FunFam" id="3.40.1410.10:FF:000008">
    <property type="entry name" value="Transcriptional regulator, GntR family"/>
    <property type="match status" value="1"/>
</dbReference>
<dbReference type="InterPro" id="IPR036388">
    <property type="entry name" value="WH-like_DNA-bd_sf"/>
</dbReference>
<dbReference type="InterPro" id="IPR000524">
    <property type="entry name" value="Tscrpt_reg_HTH_GntR"/>
</dbReference>
<dbReference type="AlphaFoldDB" id="A0A2N0Z7X3"/>
<accession>A0A2N0Z7X3</accession>
<dbReference type="PANTHER" id="PTHR44846:SF1">
    <property type="entry name" value="MANNOSYL-D-GLYCERATE TRANSPORT_METABOLISM SYSTEM REPRESSOR MNGR-RELATED"/>
    <property type="match status" value="1"/>
</dbReference>
<keyword evidence="7" id="KW-1185">Reference proteome</keyword>
<dbReference type="InterPro" id="IPR036390">
    <property type="entry name" value="WH_DNA-bd_sf"/>
</dbReference>
<dbReference type="CDD" id="cd07377">
    <property type="entry name" value="WHTH_GntR"/>
    <property type="match status" value="1"/>
</dbReference>
<keyword evidence="3" id="KW-0238">DNA-binding</keyword>
<evidence type="ECO:0000259" key="5">
    <source>
        <dbReference type="PROSITE" id="PS50949"/>
    </source>
</evidence>
<proteinExistence type="predicted"/>
<dbReference type="GO" id="GO:0003677">
    <property type="term" value="F:DNA binding"/>
    <property type="evidence" value="ECO:0007669"/>
    <property type="project" value="UniProtKB-KW"/>
</dbReference>
<keyword evidence="1" id="KW-0678">Repressor</keyword>
<dbReference type="Pfam" id="PF00392">
    <property type="entry name" value="GntR"/>
    <property type="match status" value="1"/>
</dbReference>
<dbReference type="InterPro" id="IPR011663">
    <property type="entry name" value="UTRA"/>
</dbReference>
<dbReference type="GO" id="GO:0003700">
    <property type="term" value="F:DNA-binding transcription factor activity"/>
    <property type="evidence" value="ECO:0007669"/>
    <property type="project" value="InterPro"/>
</dbReference>